<organism evidence="2 3">
    <name type="scientific">Thiothrix lacustris</name>
    <dbReference type="NCBI Taxonomy" id="525917"/>
    <lineage>
        <taxon>Bacteria</taxon>
        <taxon>Pseudomonadati</taxon>
        <taxon>Pseudomonadota</taxon>
        <taxon>Gammaproteobacteria</taxon>
        <taxon>Thiotrichales</taxon>
        <taxon>Thiotrichaceae</taxon>
        <taxon>Thiothrix</taxon>
    </lineage>
</organism>
<evidence type="ECO:0000313" key="3">
    <source>
        <dbReference type="Proteomes" id="UP000192491"/>
    </source>
</evidence>
<gene>
    <name evidence="2" type="ORF">BWK73_50780</name>
</gene>
<comment type="caution">
    <text evidence="2">The sequence shown here is derived from an EMBL/GenBank/DDBJ whole genome shotgun (WGS) entry which is preliminary data.</text>
</comment>
<dbReference type="AlphaFoldDB" id="A0A1Y1Q8F7"/>
<protein>
    <submittedName>
        <fullName evidence="2">Uncharacterized protein</fullName>
    </submittedName>
</protein>
<evidence type="ECO:0000256" key="1">
    <source>
        <dbReference type="SAM" id="MobiDB-lite"/>
    </source>
</evidence>
<proteinExistence type="predicted"/>
<dbReference type="EMBL" id="MTEJ01000706">
    <property type="protein sequence ID" value="OQW99250.1"/>
    <property type="molecule type" value="Genomic_DNA"/>
</dbReference>
<accession>A0A1Y1Q8F7</accession>
<sequence length="119" mass="12677">MRQELTDGQRVLMGELLPVQSYSPPQDPVQVHVHVGSGGGNATSSLSWLGMLGAATIGVIAYSLYQGQPVSATVERIETSLAAAATPQWWDDLKNKWEGKTPPPIKPESVVAESKPSVP</sequence>
<feature type="region of interest" description="Disordered" evidence="1">
    <location>
        <begin position="96"/>
        <end position="119"/>
    </location>
</feature>
<dbReference type="Proteomes" id="UP000192491">
    <property type="component" value="Unassembled WGS sequence"/>
</dbReference>
<evidence type="ECO:0000313" key="2">
    <source>
        <dbReference type="EMBL" id="OQW99250.1"/>
    </source>
</evidence>
<reference evidence="2 3" key="1">
    <citation type="submission" date="2017-01" db="EMBL/GenBank/DDBJ databases">
        <title>Novel large sulfur bacteria in the metagenomes of groundwater-fed chemosynthetic microbial mats in the Lake Huron basin.</title>
        <authorList>
            <person name="Sharrar A.M."/>
            <person name="Flood B.E."/>
            <person name="Bailey J.V."/>
            <person name="Jones D.S."/>
            <person name="Biddanda B."/>
            <person name="Ruberg S.A."/>
            <person name="Marcus D.N."/>
            <person name="Dick G.J."/>
        </authorList>
    </citation>
    <scope>NUCLEOTIDE SEQUENCE [LARGE SCALE GENOMIC DNA]</scope>
    <source>
        <strain evidence="2">A8</strain>
    </source>
</reference>
<name>A0A1Y1Q8F7_9GAMM</name>